<dbReference type="AlphaFoldDB" id="A0A317MXF3"/>
<gene>
    <name evidence="1" type="ORF">C7443_103422</name>
</gene>
<protein>
    <submittedName>
        <fullName evidence="1">Uncharacterized protein</fullName>
    </submittedName>
</protein>
<accession>A0A317MXF3</accession>
<evidence type="ECO:0000313" key="2">
    <source>
        <dbReference type="Proteomes" id="UP000246569"/>
    </source>
</evidence>
<sequence length="142" mass="15424">MQPSDFIQPLRQHLIALISLTVALSSLSYNTWRNERTEANRNVRVAAFEELKTLGELQALVNHAYFGQDASAAVVMTGWSKVALIADLAELLPGAPATAGQELTRVWAQHADALLDEAATDAITRALDASRSSVLTRLRALN</sequence>
<dbReference type="RefSeq" id="WP_110017968.1">
    <property type="nucleotide sequence ID" value="NZ_QGTJ01000003.1"/>
</dbReference>
<evidence type="ECO:0000313" key="1">
    <source>
        <dbReference type="EMBL" id="PWV63491.1"/>
    </source>
</evidence>
<dbReference type="EMBL" id="QGTJ01000003">
    <property type="protein sequence ID" value="PWV63491.1"/>
    <property type="molecule type" value="Genomic_DNA"/>
</dbReference>
<organism evidence="1 2">
    <name type="scientific">Plasticicumulans acidivorans</name>
    <dbReference type="NCBI Taxonomy" id="886464"/>
    <lineage>
        <taxon>Bacteria</taxon>
        <taxon>Pseudomonadati</taxon>
        <taxon>Pseudomonadota</taxon>
        <taxon>Gammaproteobacteria</taxon>
        <taxon>Candidatus Competibacteraceae</taxon>
        <taxon>Plasticicumulans</taxon>
    </lineage>
</organism>
<name>A0A317MXF3_9GAMM</name>
<reference evidence="1 2" key="1">
    <citation type="submission" date="2018-05" db="EMBL/GenBank/DDBJ databases">
        <title>Genomic Encyclopedia of Type Strains, Phase IV (KMG-IV): sequencing the most valuable type-strain genomes for metagenomic binning, comparative biology and taxonomic classification.</title>
        <authorList>
            <person name="Goeker M."/>
        </authorList>
    </citation>
    <scope>NUCLEOTIDE SEQUENCE [LARGE SCALE GENOMIC DNA]</scope>
    <source>
        <strain evidence="1 2">DSM 23606</strain>
    </source>
</reference>
<comment type="caution">
    <text evidence="1">The sequence shown here is derived from an EMBL/GenBank/DDBJ whole genome shotgun (WGS) entry which is preliminary data.</text>
</comment>
<dbReference type="OrthoDB" id="6266000at2"/>
<proteinExistence type="predicted"/>
<dbReference type="Proteomes" id="UP000246569">
    <property type="component" value="Unassembled WGS sequence"/>
</dbReference>
<keyword evidence="2" id="KW-1185">Reference proteome</keyword>